<evidence type="ECO:0000259" key="5">
    <source>
        <dbReference type="Pfam" id="PF25117"/>
    </source>
</evidence>
<evidence type="ECO:0008006" key="8">
    <source>
        <dbReference type="Google" id="ProtNLM"/>
    </source>
</evidence>
<feature type="signal peptide" evidence="2">
    <location>
        <begin position="1"/>
        <end position="19"/>
    </location>
</feature>
<dbReference type="Proteomes" id="UP000039046">
    <property type="component" value="Unassembled WGS sequence"/>
</dbReference>
<name>A0A0A1TIQ1_9HYPO</name>
<dbReference type="Pfam" id="PF25117">
    <property type="entry name" value="Agd3_C"/>
    <property type="match status" value="1"/>
</dbReference>
<dbReference type="AlphaFoldDB" id="A0A0A1TIQ1"/>
<dbReference type="HOGENOM" id="CLU_010712_1_0_1"/>
<dbReference type="InterPro" id="IPR056826">
    <property type="entry name" value="Agd3_CE"/>
</dbReference>
<evidence type="ECO:0000256" key="1">
    <source>
        <dbReference type="SAM" id="MobiDB-lite"/>
    </source>
</evidence>
<feature type="domain" description="Agd3 deacetylase" evidence="3">
    <location>
        <begin position="261"/>
        <end position="625"/>
    </location>
</feature>
<evidence type="ECO:0000259" key="3">
    <source>
        <dbReference type="Pfam" id="PF25115"/>
    </source>
</evidence>
<dbReference type="SUPFAM" id="SSF88713">
    <property type="entry name" value="Glycoside hydrolase/deacetylase"/>
    <property type="match status" value="1"/>
</dbReference>
<keyword evidence="2" id="KW-0732">Signal</keyword>
<evidence type="ECO:0000313" key="7">
    <source>
        <dbReference type="Proteomes" id="UP000039046"/>
    </source>
</evidence>
<proteinExistence type="predicted"/>
<dbReference type="PANTHER" id="PTHR31002:SF34">
    <property type="entry name" value="CELL WALL PROTEIN CWP1-RELATED"/>
    <property type="match status" value="1"/>
</dbReference>
<organism evidence="6 7">
    <name type="scientific">[Torrubiella] hemipterigena</name>
    <dbReference type="NCBI Taxonomy" id="1531966"/>
    <lineage>
        <taxon>Eukaryota</taxon>
        <taxon>Fungi</taxon>
        <taxon>Dikarya</taxon>
        <taxon>Ascomycota</taxon>
        <taxon>Pezizomycotina</taxon>
        <taxon>Sordariomycetes</taxon>
        <taxon>Hypocreomycetidae</taxon>
        <taxon>Hypocreales</taxon>
        <taxon>Clavicipitaceae</taxon>
        <taxon>Clavicipitaceae incertae sedis</taxon>
        <taxon>'Torrubiella' clade</taxon>
    </lineage>
</organism>
<dbReference type="Pfam" id="PF25115">
    <property type="entry name" value="Agd3_CE"/>
    <property type="match status" value="1"/>
</dbReference>
<dbReference type="InterPro" id="IPR050788">
    <property type="entry name" value="Yeast_SRP1/TIP1_CWP"/>
</dbReference>
<dbReference type="InterPro" id="IPR011330">
    <property type="entry name" value="Glyco_hydro/deAcase_b/a-brl"/>
</dbReference>
<protein>
    <recommendedName>
        <fullName evidence="8">Extracellular serine-rich protein</fullName>
    </recommendedName>
</protein>
<gene>
    <name evidence="6" type="ORF">VHEMI10416</name>
</gene>
<keyword evidence="7" id="KW-1185">Reference proteome</keyword>
<feature type="chain" id="PRO_5001979712" description="Extracellular serine-rich protein" evidence="2">
    <location>
        <begin position="20"/>
        <end position="702"/>
    </location>
</feature>
<dbReference type="PANTHER" id="PTHR31002">
    <property type="entry name" value="SERIPAUPERIN"/>
    <property type="match status" value="1"/>
</dbReference>
<evidence type="ECO:0000259" key="4">
    <source>
        <dbReference type="Pfam" id="PF25116"/>
    </source>
</evidence>
<dbReference type="GO" id="GO:0005975">
    <property type="term" value="P:carbohydrate metabolic process"/>
    <property type="evidence" value="ECO:0007669"/>
    <property type="project" value="InterPro"/>
</dbReference>
<dbReference type="OrthoDB" id="2113314at2759"/>
<feature type="region of interest" description="Disordered" evidence="1">
    <location>
        <begin position="655"/>
        <end position="677"/>
    </location>
</feature>
<feature type="domain" description="Agd3 C-terminal" evidence="5">
    <location>
        <begin position="630"/>
        <end position="700"/>
    </location>
</feature>
<feature type="domain" description="Agd3 CBM87" evidence="4">
    <location>
        <begin position="32"/>
        <end position="247"/>
    </location>
</feature>
<dbReference type="InterPro" id="IPR056825">
    <property type="entry name" value="Agd3_C"/>
</dbReference>
<dbReference type="EMBL" id="CDHN01000008">
    <property type="protein sequence ID" value="CEJ94909.1"/>
    <property type="molecule type" value="Genomic_DNA"/>
</dbReference>
<evidence type="ECO:0000256" key="2">
    <source>
        <dbReference type="SAM" id="SignalP"/>
    </source>
</evidence>
<accession>A0A0A1TIQ1</accession>
<evidence type="ECO:0000313" key="6">
    <source>
        <dbReference type="EMBL" id="CEJ94909.1"/>
    </source>
</evidence>
<dbReference type="STRING" id="1531966.A0A0A1TIQ1"/>
<sequence length="702" mass="77497">MRSWNSLVLLAACSGVASAANSTSQAAAPSVVDSTVLIVARDDNDVKTASPGLDAYGIPWTKVLIPQNGGALPALNSSLTKGNYGSLVVIGSLSYKYDTGFRSALTQDQWNQLYTYQTDFHVRMVRLDEYPGPLFGSTPANIDDPGCCGANQEQRISFTDASAFPGANIKTNAAVSMKGLYHYPAKIVDTNTTKAIATFEPSGNFKDTTVAAVISTFGAREQMAWFTSLAPEWSLTSSYLQHAYIHWMTRSLFVGKRKIHINAQVDDLQIATELYYPKGPDFQIVTEDLDAHAEWQKSINKRLNPGSEFWLELGHNGNGNVINSTLSPNADGVCTPDEAIYYDMPEGTPLEYVKPAGTGVDVWPAGSEKYNWTNKCTEIGKFGSWFRKPENLNNFAHLSHTFTHEEMNNATYHDAAREIQYNQAWMKQIGIDQGKRFSANGLIPPAITGVRNGDVIRAWMDNGIKYVVGDNTRPVLRNSKSKYWPLMSNKETNGADGLWIVPRFSTTIYFNCAIHDCILKEWFAISKRNGTWDDLLADALQVNLKYIMDLQADPYMFHQANMHQTTMDVQTIGPETRKMSLIMSWMETITQELTRLTNWPTTSLKHDDIGKYFVNRITLDACGAQSSYQYAADGKSITGIVVSTKDNTCGAPVPVTLPTGSSNPSISNGDSSADRVGSEPPIIWVTMKGKPVTLKLAKPIQL</sequence>
<reference evidence="6 7" key="1">
    <citation type="journal article" date="2015" name="Genome Announc.">
        <title>Draft Genome Sequence and Gene Annotation of the Entomopathogenic Fungus Verticillium hemipterigenum.</title>
        <authorList>
            <person name="Horn F."/>
            <person name="Habel A."/>
            <person name="Scharf D.H."/>
            <person name="Dworschak J."/>
            <person name="Brakhage A.A."/>
            <person name="Guthke R."/>
            <person name="Hertweck C."/>
            <person name="Linde J."/>
        </authorList>
    </citation>
    <scope>NUCLEOTIDE SEQUENCE [LARGE SCALE GENOMIC DNA]</scope>
</reference>
<dbReference type="Pfam" id="PF25116">
    <property type="entry name" value="CBM87_Agd3"/>
    <property type="match status" value="1"/>
</dbReference>
<feature type="compositionally biased region" description="Low complexity" evidence="1">
    <location>
        <begin position="660"/>
        <end position="671"/>
    </location>
</feature>
<dbReference type="InterPro" id="IPR056827">
    <property type="entry name" value="CBM87_Agd3"/>
</dbReference>